<dbReference type="Proteomes" id="UP000324974">
    <property type="component" value="Chromosome"/>
</dbReference>
<dbReference type="OrthoDB" id="9804312at2"/>
<sequence length="242" mass="26673">MIPDWQLPPGVDRGLWDYLHSNEMVAGYDRQMEVSPLAAVDVRFCESQFPTPGRLVDLGCGTGRLCRHFAARGFECVGVDLSEEMLAKARENNPTVTFTVANLVDLAQIADGTFDYAACLFSTLGMVRGLEHRWAAVRSAFRVLKPGGRFVVHAHNRWFHRLGWQRFRTSDITMSQAYGGAPLTLHHFSKPEIVGLLGSVGFIVRDVSPVGLTATGRLASAWWVPGLRAYGYLIAAEKPPAA</sequence>
<dbReference type="GO" id="GO:0008168">
    <property type="term" value="F:methyltransferase activity"/>
    <property type="evidence" value="ECO:0007669"/>
    <property type="project" value="UniProtKB-KW"/>
</dbReference>
<gene>
    <name evidence="2" type="ORF">PX52LOC_03143</name>
</gene>
<keyword evidence="2" id="KW-0489">Methyltransferase</keyword>
<accession>A0A5C1ADB2</accession>
<dbReference type="AlphaFoldDB" id="A0A5C1ADB2"/>
<protein>
    <submittedName>
        <fullName evidence="2">Class I SAM-dependent methyltransferase</fullName>
    </submittedName>
</protein>
<reference evidence="3" key="1">
    <citation type="submission" date="2019-08" db="EMBL/GenBank/DDBJ databases">
        <title>Limnoglobus roseus gen. nov., sp. nov., a novel freshwater planctomycete with a giant genome from the family Gemmataceae.</title>
        <authorList>
            <person name="Kulichevskaya I.S."/>
            <person name="Naumoff D.G."/>
            <person name="Miroshnikov K."/>
            <person name="Ivanova A."/>
            <person name="Philippov D.A."/>
            <person name="Hakobyan A."/>
            <person name="Rijpstra I.C."/>
            <person name="Sinninghe Damste J.S."/>
            <person name="Liesack W."/>
            <person name="Dedysh S.N."/>
        </authorList>
    </citation>
    <scope>NUCLEOTIDE SEQUENCE [LARGE SCALE GENOMIC DNA]</scope>
    <source>
        <strain evidence="3">PX52</strain>
    </source>
</reference>
<evidence type="ECO:0000313" key="2">
    <source>
        <dbReference type="EMBL" id="QEL16203.1"/>
    </source>
</evidence>
<organism evidence="2 3">
    <name type="scientific">Limnoglobus roseus</name>
    <dbReference type="NCBI Taxonomy" id="2598579"/>
    <lineage>
        <taxon>Bacteria</taxon>
        <taxon>Pseudomonadati</taxon>
        <taxon>Planctomycetota</taxon>
        <taxon>Planctomycetia</taxon>
        <taxon>Gemmatales</taxon>
        <taxon>Gemmataceae</taxon>
        <taxon>Limnoglobus</taxon>
    </lineage>
</organism>
<proteinExistence type="predicted"/>
<dbReference type="KEGG" id="lrs:PX52LOC_03143"/>
<dbReference type="EMBL" id="CP042425">
    <property type="protein sequence ID" value="QEL16203.1"/>
    <property type="molecule type" value="Genomic_DNA"/>
</dbReference>
<dbReference type="RefSeq" id="WP_149110960.1">
    <property type="nucleotide sequence ID" value="NZ_CP042425.1"/>
</dbReference>
<dbReference type="CDD" id="cd02440">
    <property type="entry name" value="AdoMet_MTases"/>
    <property type="match status" value="1"/>
</dbReference>
<dbReference type="Gene3D" id="3.40.50.150">
    <property type="entry name" value="Vaccinia Virus protein VP39"/>
    <property type="match status" value="1"/>
</dbReference>
<keyword evidence="3" id="KW-1185">Reference proteome</keyword>
<keyword evidence="2" id="KW-0808">Transferase</keyword>
<dbReference type="InterPro" id="IPR041698">
    <property type="entry name" value="Methyltransf_25"/>
</dbReference>
<dbReference type="InterPro" id="IPR050508">
    <property type="entry name" value="Methyltransf_Superfamily"/>
</dbReference>
<dbReference type="InterPro" id="IPR029063">
    <property type="entry name" value="SAM-dependent_MTases_sf"/>
</dbReference>
<dbReference type="Pfam" id="PF13649">
    <property type="entry name" value="Methyltransf_25"/>
    <property type="match status" value="1"/>
</dbReference>
<evidence type="ECO:0000313" key="3">
    <source>
        <dbReference type="Proteomes" id="UP000324974"/>
    </source>
</evidence>
<dbReference type="GO" id="GO:0032259">
    <property type="term" value="P:methylation"/>
    <property type="evidence" value="ECO:0007669"/>
    <property type="project" value="UniProtKB-KW"/>
</dbReference>
<evidence type="ECO:0000259" key="1">
    <source>
        <dbReference type="Pfam" id="PF13649"/>
    </source>
</evidence>
<dbReference type="SUPFAM" id="SSF53335">
    <property type="entry name" value="S-adenosyl-L-methionine-dependent methyltransferases"/>
    <property type="match status" value="1"/>
</dbReference>
<dbReference type="PANTHER" id="PTHR42912">
    <property type="entry name" value="METHYLTRANSFERASE"/>
    <property type="match status" value="1"/>
</dbReference>
<feature type="domain" description="Methyltransferase" evidence="1">
    <location>
        <begin position="56"/>
        <end position="148"/>
    </location>
</feature>
<name>A0A5C1ADB2_9BACT</name>